<reference evidence="1 2" key="1">
    <citation type="submission" date="2012-11" db="EMBL/GenBank/DDBJ databases">
        <title>Genome assembly of Thiorhodococcus sp. AK35.</title>
        <authorList>
            <person name="Nupur N."/>
            <person name="Khatri I."/>
            <person name="Subramanian S."/>
            <person name="Pinnaka A."/>
        </authorList>
    </citation>
    <scope>NUCLEOTIDE SEQUENCE [LARGE SCALE GENOMIC DNA]</scope>
    <source>
        <strain evidence="1 2">AK35</strain>
    </source>
</reference>
<dbReference type="OrthoDB" id="190628at2"/>
<proteinExistence type="predicted"/>
<dbReference type="eggNOG" id="ENOG502Z9Z2">
    <property type="taxonomic scope" value="Bacteria"/>
</dbReference>
<gene>
    <name evidence="1" type="ORF">D779_3499</name>
</gene>
<evidence type="ECO:0000313" key="2">
    <source>
        <dbReference type="Proteomes" id="UP000019460"/>
    </source>
</evidence>
<sequence>MTQLADTLRSGITAGDAVIRIHATLETGAGNAKVLPPTYVGGKHNMTAARTDGSSAWCSLDSPASVANRIEAAIRQGYPDLAPLRVEIGQRTLSTLDMPHRAFDAILRESRYNGIPWSETEISRALSAATPANAYALLRHDPGVLLFGGWDSTKLGQPTNAAKQLKLPAALSCEITATDVLPLKRAKSRIDPLGIEGTEACLVEQADGLLEPYDEEIHGELPIRPEKDTQQYPRRIKPSHANLGNVAPDLLDKGVLVRGEMRLDGIIDLRRLARYGFAPADDVEAHLLLALMGLYGIDALLRRGLDLRRDCELIATQVDISLEPYLADSIPLDLNGIAEALSDQIDILRDHIAEPIHLEANAALKRLEGLD</sequence>
<organism evidence="1 2">
    <name type="scientific">Imhoffiella purpurea</name>
    <dbReference type="NCBI Taxonomy" id="1249627"/>
    <lineage>
        <taxon>Bacteria</taxon>
        <taxon>Pseudomonadati</taxon>
        <taxon>Pseudomonadota</taxon>
        <taxon>Gammaproteobacteria</taxon>
        <taxon>Chromatiales</taxon>
        <taxon>Chromatiaceae</taxon>
        <taxon>Imhoffiella</taxon>
    </lineage>
</organism>
<keyword evidence="2" id="KW-1185">Reference proteome</keyword>
<dbReference type="STRING" id="1249627.D779_3499"/>
<accession>W9VC42</accession>
<dbReference type="AlphaFoldDB" id="W9VC42"/>
<dbReference type="NCBIfam" id="TIGR02570">
    <property type="entry name" value="cas7_GSU0053"/>
    <property type="match status" value="1"/>
</dbReference>
<dbReference type="RefSeq" id="WP_081763576.1">
    <property type="nucleotide sequence ID" value="NZ_AONC01000062.1"/>
</dbReference>
<name>W9VC42_9GAMM</name>
<dbReference type="EMBL" id="AONC01000062">
    <property type="protein sequence ID" value="EXJ13607.1"/>
    <property type="molecule type" value="Genomic_DNA"/>
</dbReference>
<evidence type="ECO:0008006" key="3">
    <source>
        <dbReference type="Google" id="ProtNLM"/>
    </source>
</evidence>
<dbReference type="Proteomes" id="UP000019460">
    <property type="component" value="Unassembled WGS sequence"/>
</dbReference>
<comment type="caution">
    <text evidence="1">The sequence shown here is derived from an EMBL/GenBank/DDBJ whole genome shotgun (WGS) entry which is preliminary data.</text>
</comment>
<protein>
    <recommendedName>
        <fullName evidence="3">Type I-U CRISPR-associated protein Cas7</fullName>
    </recommendedName>
</protein>
<dbReference type="Pfam" id="PF09617">
    <property type="entry name" value="Cas_GSU0053"/>
    <property type="match status" value="1"/>
</dbReference>
<dbReference type="InterPro" id="IPR013403">
    <property type="entry name" value="CRISPR-assoc_prot_Csb1/Cas7u"/>
</dbReference>
<evidence type="ECO:0000313" key="1">
    <source>
        <dbReference type="EMBL" id="EXJ13607.1"/>
    </source>
</evidence>